<evidence type="ECO:0000313" key="6">
    <source>
        <dbReference type="Proteomes" id="UP000830401"/>
    </source>
</evidence>
<dbReference type="SMART" id="SM01134">
    <property type="entry name" value="DeoRC"/>
    <property type="match status" value="1"/>
</dbReference>
<organism evidence="5 6">
    <name type="scientific">Hymenobacter volaticus</name>
    <dbReference type="NCBI Taxonomy" id="2932254"/>
    <lineage>
        <taxon>Bacteria</taxon>
        <taxon>Pseudomonadati</taxon>
        <taxon>Bacteroidota</taxon>
        <taxon>Cytophagia</taxon>
        <taxon>Cytophagales</taxon>
        <taxon>Hymenobacteraceae</taxon>
        <taxon>Hymenobacter</taxon>
    </lineage>
</organism>
<name>A0ABY4GEQ1_9BACT</name>
<dbReference type="PANTHER" id="PTHR30363:SF44">
    <property type="entry name" value="AGA OPERON TRANSCRIPTIONAL REPRESSOR-RELATED"/>
    <property type="match status" value="1"/>
</dbReference>
<evidence type="ECO:0000256" key="3">
    <source>
        <dbReference type="ARBA" id="ARBA00023163"/>
    </source>
</evidence>
<dbReference type="Proteomes" id="UP000830401">
    <property type="component" value="Plasmid unnamed4"/>
</dbReference>
<dbReference type="PROSITE" id="PS00894">
    <property type="entry name" value="HTH_DEOR_1"/>
    <property type="match status" value="1"/>
</dbReference>
<evidence type="ECO:0000256" key="2">
    <source>
        <dbReference type="ARBA" id="ARBA00023125"/>
    </source>
</evidence>
<feature type="domain" description="HTH deoR-type" evidence="4">
    <location>
        <begin position="11"/>
        <end position="66"/>
    </location>
</feature>
<protein>
    <submittedName>
        <fullName evidence="5">DeoR/GlpR family DNA-binding transcription regulator</fullName>
    </submittedName>
</protein>
<dbReference type="Pfam" id="PF08220">
    <property type="entry name" value="HTH_DeoR"/>
    <property type="match status" value="1"/>
</dbReference>
<dbReference type="InterPro" id="IPR018356">
    <property type="entry name" value="Tscrpt_reg_HTH_DeoR_CS"/>
</dbReference>
<evidence type="ECO:0000256" key="1">
    <source>
        <dbReference type="ARBA" id="ARBA00023015"/>
    </source>
</evidence>
<dbReference type="InterPro" id="IPR001034">
    <property type="entry name" value="DeoR_HTH"/>
</dbReference>
<keyword evidence="1" id="KW-0805">Transcription regulation</keyword>
<keyword evidence="5" id="KW-0614">Plasmid</keyword>
<evidence type="ECO:0000259" key="4">
    <source>
        <dbReference type="PROSITE" id="PS51000"/>
    </source>
</evidence>
<gene>
    <name evidence="5" type="ORF">MUN86_27325</name>
</gene>
<dbReference type="EMBL" id="CP095065">
    <property type="protein sequence ID" value="UOQ69403.1"/>
    <property type="molecule type" value="Genomic_DNA"/>
</dbReference>
<dbReference type="PANTHER" id="PTHR30363">
    <property type="entry name" value="HTH-TYPE TRANSCRIPTIONAL REGULATOR SRLR-RELATED"/>
    <property type="match status" value="1"/>
</dbReference>
<dbReference type="SUPFAM" id="SSF100950">
    <property type="entry name" value="NagB/RpiA/CoA transferase-like"/>
    <property type="match status" value="1"/>
</dbReference>
<dbReference type="InterPro" id="IPR037171">
    <property type="entry name" value="NagB/RpiA_transferase-like"/>
</dbReference>
<evidence type="ECO:0000313" key="5">
    <source>
        <dbReference type="EMBL" id="UOQ69403.1"/>
    </source>
</evidence>
<dbReference type="SUPFAM" id="SSF46785">
    <property type="entry name" value="Winged helix' DNA-binding domain"/>
    <property type="match status" value="1"/>
</dbReference>
<dbReference type="PRINTS" id="PR00037">
    <property type="entry name" value="HTHLACR"/>
</dbReference>
<reference evidence="5" key="1">
    <citation type="submission" date="2022-04" db="EMBL/GenBank/DDBJ databases">
        <title>Hymenobacter sp. isolated from the air.</title>
        <authorList>
            <person name="Won M."/>
            <person name="Lee C.-M."/>
            <person name="Woen H.-Y."/>
            <person name="Kwon S.-W."/>
        </authorList>
    </citation>
    <scope>NUCLEOTIDE SEQUENCE</scope>
    <source>
        <strain evidence="5">5420S-77</strain>
        <plasmid evidence="5">unnamed4</plasmid>
    </source>
</reference>
<dbReference type="Gene3D" id="3.40.50.1360">
    <property type="match status" value="1"/>
</dbReference>
<sequence>MEASNEKPLNFQLRKQFLLTTLAQQGSLDVGHAAQQLHTTPITIRRDLAQLAAEGLVVRTHGGAVLPELVKNPVAFTRKATAHLAEKTSICQLAARQIAAGDTIFIDCGSTTFPLCPLIQHLKIRVVTNSLPVLFELVNSQVQVVLAGGEVDAERQAMHGTVAVEQLKRYQVDKAFLGVDGFSLQRGLSANSEKEASISLAVGEAARHVYLLCDASKLEHDKYLQFAPLSFVDTLITDARAPTEVLARYREAGLTVLA</sequence>
<dbReference type="InterPro" id="IPR014036">
    <property type="entry name" value="DeoR-like_C"/>
</dbReference>
<dbReference type="GO" id="GO:0003677">
    <property type="term" value="F:DNA binding"/>
    <property type="evidence" value="ECO:0007669"/>
    <property type="project" value="UniProtKB-KW"/>
</dbReference>
<dbReference type="InterPro" id="IPR036390">
    <property type="entry name" value="WH_DNA-bd_sf"/>
</dbReference>
<proteinExistence type="predicted"/>
<keyword evidence="2 5" id="KW-0238">DNA-binding</keyword>
<accession>A0ABY4GEQ1</accession>
<keyword evidence="6" id="KW-1185">Reference proteome</keyword>
<keyword evidence="3" id="KW-0804">Transcription</keyword>
<dbReference type="Pfam" id="PF00455">
    <property type="entry name" value="DeoRC"/>
    <property type="match status" value="1"/>
</dbReference>
<dbReference type="InterPro" id="IPR050313">
    <property type="entry name" value="Carb_Metab_HTH_regulators"/>
</dbReference>
<dbReference type="SMART" id="SM00420">
    <property type="entry name" value="HTH_DEOR"/>
    <property type="match status" value="1"/>
</dbReference>
<dbReference type="PROSITE" id="PS51000">
    <property type="entry name" value="HTH_DEOR_2"/>
    <property type="match status" value="1"/>
</dbReference>
<dbReference type="RefSeq" id="WP_245127153.1">
    <property type="nucleotide sequence ID" value="NZ_CP095065.1"/>
</dbReference>
<geneLocation type="plasmid" evidence="5 6">
    <name>unnamed4</name>
</geneLocation>